<accession>A0A6J5TP18</accession>
<gene>
    <name evidence="1" type="ORF">CURHAP_LOCUS6692</name>
</gene>
<organism evidence="1 2">
    <name type="scientific">Prunus armeniaca</name>
    <name type="common">Apricot</name>
    <name type="synonym">Armeniaca vulgaris</name>
    <dbReference type="NCBI Taxonomy" id="36596"/>
    <lineage>
        <taxon>Eukaryota</taxon>
        <taxon>Viridiplantae</taxon>
        <taxon>Streptophyta</taxon>
        <taxon>Embryophyta</taxon>
        <taxon>Tracheophyta</taxon>
        <taxon>Spermatophyta</taxon>
        <taxon>Magnoliopsida</taxon>
        <taxon>eudicotyledons</taxon>
        <taxon>Gunneridae</taxon>
        <taxon>Pentapetalae</taxon>
        <taxon>rosids</taxon>
        <taxon>fabids</taxon>
        <taxon>Rosales</taxon>
        <taxon>Rosaceae</taxon>
        <taxon>Amygdaloideae</taxon>
        <taxon>Amygdaleae</taxon>
        <taxon>Prunus</taxon>
    </lineage>
</organism>
<sequence length="170" mass="18005">MGIERCGRIPRKRWRPGGDGLQMMLWFGRPQGAFGIVKTSILLSSSSSLHKCIEENVNKGGGWAGWGSSCGAGVEEGVGCGDIGWAWLGGSGQCVCRIWAAWGSNRETAAAWENGRGAWPGGSGQCVCRIWAAWGSNRETAAAWENGREGHGLVDLGSAYVGFGRCGEIK</sequence>
<dbReference type="AlphaFoldDB" id="A0A6J5TP18"/>
<protein>
    <submittedName>
        <fullName evidence="1">Uncharacterized protein</fullName>
    </submittedName>
</protein>
<name>A0A6J5TP18_PRUAR</name>
<evidence type="ECO:0000313" key="2">
    <source>
        <dbReference type="Proteomes" id="UP000507222"/>
    </source>
</evidence>
<evidence type="ECO:0000313" key="1">
    <source>
        <dbReference type="EMBL" id="CAB4264765.1"/>
    </source>
</evidence>
<dbReference type="EMBL" id="CAEKDK010000001">
    <property type="protein sequence ID" value="CAB4264765.1"/>
    <property type="molecule type" value="Genomic_DNA"/>
</dbReference>
<dbReference type="Proteomes" id="UP000507222">
    <property type="component" value="Unassembled WGS sequence"/>
</dbReference>
<reference evidence="1 2" key="1">
    <citation type="submission" date="2020-05" db="EMBL/GenBank/DDBJ databases">
        <authorList>
            <person name="Campoy J."/>
            <person name="Schneeberger K."/>
            <person name="Spophaly S."/>
        </authorList>
    </citation>
    <scope>NUCLEOTIDE SEQUENCE [LARGE SCALE GENOMIC DNA]</scope>
    <source>
        <strain evidence="1">PruArmRojPasFocal</strain>
    </source>
</reference>
<proteinExistence type="predicted"/>